<reference evidence="2" key="1">
    <citation type="journal article" date="2021" name="Mol. Ecol. Resour.">
        <title>Apolygus lucorum genome provides insights into omnivorousness and mesophyll feeding.</title>
        <authorList>
            <person name="Liu Y."/>
            <person name="Liu H."/>
            <person name="Wang H."/>
            <person name="Huang T."/>
            <person name="Liu B."/>
            <person name="Yang B."/>
            <person name="Yin L."/>
            <person name="Li B."/>
            <person name="Zhang Y."/>
            <person name="Zhang S."/>
            <person name="Jiang F."/>
            <person name="Zhang X."/>
            <person name="Ren Y."/>
            <person name="Wang B."/>
            <person name="Wang S."/>
            <person name="Lu Y."/>
            <person name="Wu K."/>
            <person name="Fan W."/>
            <person name="Wang G."/>
        </authorList>
    </citation>
    <scope>NUCLEOTIDE SEQUENCE</scope>
    <source>
        <strain evidence="2">12Hb</strain>
    </source>
</reference>
<proteinExistence type="predicted"/>
<feature type="compositionally biased region" description="Acidic residues" evidence="1">
    <location>
        <begin position="238"/>
        <end position="247"/>
    </location>
</feature>
<feature type="compositionally biased region" description="Basic and acidic residues" evidence="1">
    <location>
        <begin position="193"/>
        <end position="203"/>
    </location>
</feature>
<keyword evidence="3" id="KW-1185">Reference proteome</keyword>
<dbReference type="Proteomes" id="UP000466442">
    <property type="component" value="Unassembled WGS sequence"/>
</dbReference>
<gene>
    <name evidence="2" type="ORF">GE061_016211</name>
</gene>
<evidence type="ECO:0000313" key="2">
    <source>
        <dbReference type="EMBL" id="KAF6207763.1"/>
    </source>
</evidence>
<evidence type="ECO:0000313" key="3">
    <source>
        <dbReference type="Proteomes" id="UP000466442"/>
    </source>
</evidence>
<sequence>MVLFQHLLDQQHNCNVELVRKTMEAMSVMAREIQMVSKPCNMNVPEFDGCNEDPRIWLTLYEKACEVNNWKTDGLKINCMVSHFVTGSTAHKWFCSRILEDESDDWISWKSSFLCAFGQNPVHLAQNANDFIYKHGTLMNYYYEKSRLVQLAYGQLTARAFNILMLMGLPEEMQDQLIMVDCTSKEPLRKAMEKLMPRMRTNEPADLSRTTRKAEPASTDQVAEKKLSWRAKTSMRGEDEDEEGEDEEAKRTKE</sequence>
<evidence type="ECO:0000256" key="1">
    <source>
        <dbReference type="SAM" id="MobiDB-lite"/>
    </source>
</evidence>
<protein>
    <recommendedName>
        <fullName evidence="4">Retrotransposon gag domain-containing protein</fullName>
    </recommendedName>
</protein>
<comment type="caution">
    <text evidence="2">The sequence shown here is derived from an EMBL/GenBank/DDBJ whole genome shotgun (WGS) entry which is preliminary data.</text>
</comment>
<feature type="region of interest" description="Disordered" evidence="1">
    <location>
        <begin position="193"/>
        <end position="254"/>
    </location>
</feature>
<dbReference type="AlphaFoldDB" id="A0A8S9XFL4"/>
<organism evidence="2 3">
    <name type="scientific">Apolygus lucorum</name>
    <name type="common">Small green plant bug</name>
    <name type="synonym">Lygocoris lucorum</name>
    <dbReference type="NCBI Taxonomy" id="248454"/>
    <lineage>
        <taxon>Eukaryota</taxon>
        <taxon>Metazoa</taxon>
        <taxon>Ecdysozoa</taxon>
        <taxon>Arthropoda</taxon>
        <taxon>Hexapoda</taxon>
        <taxon>Insecta</taxon>
        <taxon>Pterygota</taxon>
        <taxon>Neoptera</taxon>
        <taxon>Paraneoptera</taxon>
        <taxon>Hemiptera</taxon>
        <taxon>Heteroptera</taxon>
        <taxon>Panheteroptera</taxon>
        <taxon>Cimicomorpha</taxon>
        <taxon>Miridae</taxon>
        <taxon>Mirini</taxon>
        <taxon>Apolygus</taxon>
    </lineage>
</organism>
<dbReference type="EMBL" id="WIXP02000007">
    <property type="protein sequence ID" value="KAF6207763.1"/>
    <property type="molecule type" value="Genomic_DNA"/>
</dbReference>
<name>A0A8S9XFL4_APOLU</name>
<evidence type="ECO:0008006" key="4">
    <source>
        <dbReference type="Google" id="ProtNLM"/>
    </source>
</evidence>
<accession>A0A8S9XFL4</accession>
<dbReference type="OrthoDB" id="7486164at2759"/>